<evidence type="ECO:0000313" key="2">
    <source>
        <dbReference type="Proteomes" id="UP001396334"/>
    </source>
</evidence>
<keyword evidence="2" id="KW-1185">Reference proteome</keyword>
<dbReference type="Proteomes" id="UP001396334">
    <property type="component" value="Unassembled WGS sequence"/>
</dbReference>
<name>A0ABR2UCT6_9ROSI</name>
<dbReference type="EMBL" id="JBBPBN010000001">
    <property type="protein sequence ID" value="KAK9047302.1"/>
    <property type="molecule type" value="Genomic_DNA"/>
</dbReference>
<sequence>MTSLHPQQTPEATIAVRSSTRDRILNSSSIGISFHSVSMITAPAILTPTPLLPAATTVSFSQLFTSHLCFGYLPTPAFTQTYMIPVSL</sequence>
<accession>A0ABR2UCT6</accession>
<proteinExistence type="predicted"/>
<protein>
    <submittedName>
        <fullName evidence="1">Uncharacterized protein</fullName>
    </submittedName>
</protein>
<organism evidence="1 2">
    <name type="scientific">Hibiscus sabdariffa</name>
    <name type="common">roselle</name>
    <dbReference type="NCBI Taxonomy" id="183260"/>
    <lineage>
        <taxon>Eukaryota</taxon>
        <taxon>Viridiplantae</taxon>
        <taxon>Streptophyta</taxon>
        <taxon>Embryophyta</taxon>
        <taxon>Tracheophyta</taxon>
        <taxon>Spermatophyta</taxon>
        <taxon>Magnoliopsida</taxon>
        <taxon>eudicotyledons</taxon>
        <taxon>Gunneridae</taxon>
        <taxon>Pentapetalae</taxon>
        <taxon>rosids</taxon>
        <taxon>malvids</taxon>
        <taxon>Malvales</taxon>
        <taxon>Malvaceae</taxon>
        <taxon>Malvoideae</taxon>
        <taxon>Hibiscus</taxon>
    </lineage>
</organism>
<evidence type="ECO:0000313" key="1">
    <source>
        <dbReference type="EMBL" id="KAK9047302.1"/>
    </source>
</evidence>
<gene>
    <name evidence="1" type="ORF">V6N11_053149</name>
</gene>
<reference evidence="1 2" key="1">
    <citation type="journal article" date="2024" name="G3 (Bethesda)">
        <title>Genome assembly of Hibiscus sabdariffa L. provides insights into metabolisms of medicinal natural products.</title>
        <authorList>
            <person name="Kim T."/>
        </authorList>
    </citation>
    <scope>NUCLEOTIDE SEQUENCE [LARGE SCALE GENOMIC DNA]</scope>
    <source>
        <strain evidence="1">TK-2024</strain>
        <tissue evidence="1">Old leaves</tissue>
    </source>
</reference>
<comment type="caution">
    <text evidence="1">The sequence shown here is derived from an EMBL/GenBank/DDBJ whole genome shotgun (WGS) entry which is preliminary data.</text>
</comment>